<evidence type="ECO:0000256" key="1">
    <source>
        <dbReference type="SAM" id="Phobius"/>
    </source>
</evidence>
<keyword evidence="1" id="KW-0812">Transmembrane</keyword>
<name>A0A4U1J0W9_9BACT</name>
<dbReference type="EMBL" id="SSMQ01000045">
    <property type="protein sequence ID" value="TKD00646.1"/>
    <property type="molecule type" value="Genomic_DNA"/>
</dbReference>
<dbReference type="SUPFAM" id="SSF48452">
    <property type="entry name" value="TPR-like"/>
    <property type="match status" value="1"/>
</dbReference>
<protein>
    <recommendedName>
        <fullName evidence="4">Tetratricopeptide repeat protein</fullName>
    </recommendedName>
</protein>
<comment type="caution">
    <text evidence="2">The sequence shown here is derived from an EMBL/GenBank/DDBJ whole genome shotgun (WGS) entry which is preliminary data.</text>
</comment>
<feature type="transmembrane region" description="Helical" evidence="1">
    <location>
        <begin position="69"/>
        <end position="93"/>
    </location>
</feature>
<dbReference type="InterPro" id="IPR011990">
    <property type="entry name" value="TPR-like_helical_dom_sf"/>
</dbReference>
<feature type="transmembrane region" description="Helical" evidence="1">
    <location>
        <begin position="227"/>
        <end position="246"/>
    </location>
</feature>
<evidence type="ECO:0008006" key="4">
    <source>
        <dbReference type="Google" id="ProtNLM"/>
    </source>
</evidence>
<keyword evidence="1" id="KW-1133">Transmembrane helix</keyword>
<feature type="transmembrane region" description="Helical" evidence="1">
    <location>
        <begin position="37"/>
        <end position="57"/>
    </location>
</feature>
<gene>
    <name evidence="2" type="ORF">E8A74_33510</name>
</gene>
<keyword evidence="1" id="KW-0472">Membrane</keyword>
<dbReference type="RefSeq" id="WP_136933199.1">
    <property type="nucleotide sequence ID" value="NZ_SSMQ01000045.1"/>
</dbReference>
<evidence type="ECO:0000313" key="2">
    <source>
        <dbReference type="EMBL" id="TKD00646.1"/>
    </source>
</evidence>
<dbReference type="Proteomes" id="UP000309215">
    <property type="component" value="Unassembled WGS sequence"/>
</dbReference>
<sequence>MNLKRLASARPSSIGIGAVVLLVGAIGFLPLFDGPGYESALAAGLVVPSAAAITTALSASEARPAPFDAFASGLARGAMFVGAAWLVTIVHGLRAGFCDPLSGSVLFALGPGVGALLAGAWGAAAGEIAGRVKRRRLCAVLLALAAPLVSVGVSLVRFYTSPMVFAYDPFVGYFSGSLYDTVIDASGLYAYRAGSAATLLAGAVLASHLTRTEEGKLARRSKSQPGAIVLGVFAATASLGMTLFGHRLGHWHTPTSIAETLGGRVESERCDVVYPRGMPREDALRFARDCSAHVVAQEAWLETKGPAKITAYLFADPTQKGALMGAADTYIAKPWRNEVYVQQNGYPHPVLGHEIAHVMAGSFGRGPFRIAGSLGGLLPNPGLIEGIAVATSPHEGALSAREWAKAMKDLGKLPKLSRLFALGFLGENSSVAYTASGAFVGFVKERYGAAAVRAWYGGGSLPEITGASWDELERSFHEDLDRVVLPEAAAAQARARFERPGIFGRRCPHVVDACRKRAEEQKARGDDEGVIEALREVLALDPGESGARVSIARALVRLGKPDAGKAELQVIADEARFPRHVRDRALEELGDLALAEGDHERAMVQYREVMSRTVEEDPLRTLDVKLEATQNPRGKDAIVALLVGTTGRGPDKIRAAEELGAWAASATDDGLPDYLLARSYVGSGDFAEAARRLDRALGRRLGIGRVAAEAERLRLVTACALDDRPTAERMTLAYVARKDVPRARREAAASLYARCTGALAPAVPEATKAGGALP</sequence>
<feature type="transmembrane region" description="Helical" evidence="1">
    <location>
        <begin position="137"/>
        <end position="159"/>
    </location>
</feature>
<feature type="transmembrane region" description="Helical" evidence="1">
    <location>
        <begin position="188"/>
        <end position="206"/>
    </location>
</feature>
<feature type="transmembrane region" description="Helical" evidence="1">
    <location>
        <begin position="105"/>
        <end position="125"/>
    </location>
</feature>
<evidence type="ECO:0000313" key="3">
    <source>
        <dbReference type="Proteomes" id="UP000309215"/>
    </source>
</evidence>
<keyword evidence="3" id="KW-1185">Reference proteome</keyword>
<dbReference type="AlphaFoldDB" id="A0A4U1J0W9"/>
<accession>A0A4U1J0W9</accession>
<reference evidence="2 3" key="1">
    <citation type="submission" date="2019-04" db="EMBL/GenBank/DDBJ databases">
        <authorList>
            <person name="Li Y."/>
            <person name="Wang J."/>
        </authorList>
    </citation>
    <scope>NUCLEOTIDE SEQUENCE [LARGE SCALE GENOMIC DNA]</scope>
    <source>
        <strain evidence="2 3">DSM 14668</strain>
    </source>
</reference>
<dbReference type="Gene3D" id="1.25.40.10">
    <property type="entry name" value="Tetratricopeptide repeat domain"/>
    <property type="match status" value="1"/>
</dbReference>
<feature type="transmembrane region" description="Helical" evidence="1">
    <location>
        <begin position="12"/>
        <end position="31"/>
    </location>
</feature>
<dbReference type="OrthoDB" id="1522169at2"/>
<organism evidence="2 3">
    <name type="scientific">Polyangium fumosum</name>
    <dbReference type="NCBI Taxonomy" id="889272"/>
    <lineage>
        <taxon>Bacteria</taxon>
        <taxon>Pseudomonadati</taxon>
        <taxon>Myxococcota</taxon>
        <taxon>Polyangia</taxon>
        <taxon>Polyangiales</taxon>
        <taxon>Polyangiaceae</taxon>
        <taxon>Polyangium</taxon>
    </lineage>
</organism>
<proteinExistence type="predicted"/>